<accession>E0NEM7</accession>
<evidence type="ECO:0000313" key="6">
    <source>
        <dbReference type="EMBL" id="EFL96038.1"/>
    </source>
</evidence>
<dbReference type="GO" id="GO:0009313">
    <property type="term" value="P:oligosaccharide catabolic process"/>
    <property type="evidence" value="ECO:0007669"/>
    <property type="project" value="TreeGrafter"/>
</dbReference>
<dbReference type="Pfam" id="PF07748">
    <property type="entry name" value="Glyco_hydro_38C"/>
    <property type="match status" value="1"/>
</dbReference>
<keyword evidence="4" id="KW-0326">Glycosidase</keyword>
<dbReference type="PANTHER" id="PTHR46017">
    <property type="entry name" value="ALPHA-MANNOSIDASE 2C1"/>
    <property type="match status" value="1"/>
</dbReference>
<dbReference type="Pfam" id="PF01074">
    <property type="entry name" value="Glyco_hydro_38N"/>
    <property type="match status" value="1"/>
</dbReference>
<evidence type="ECO:0000256" key="3">
    <source>
        <dbReference type="ARBA" id="ARBA00022801"/>
    </source>
</evidence>
<dbReference type="GO" id="GO:0046872">
    <property type="term" value="F:metal ion binding"/>
    <property type="evidence" value="ECO:0007669"/>
    <property type="project" value="UniProtKB-KW"/>
</dbReference>
<evidence type="ECO:0000313" key="7">
    <source>
        <dbReference type="Proteomes" id="UP000004470"/>
    </source>
</evidence>
<dbReference type="InterPro" id="IPR011330">
    <property type="entry name" value="Glyco_hydro/deAcase_b/a-brl"/>
</dbReference>
<dbReference type="HOGENOM" id="CLU_003442_2_1_9"/>
<protein>
    <submittedName>
        <fullName evidence="6">Glycosyl hydrolase family 38 N-terminal domain protein</fullName>
    </submittedName>
</protein>
<dbReference type="Gene3D" id="3.20.110.10">
    <property type="entry name" value="Glycoside hydrolase 38, N terminal domain"/>
    <property type="match status" value="1"/>
</dbReference>
<dbReference type="GO" id="GO:0030246">
    <property type="term" value="F:carbohydrate binding"/>
    <property type="evidence" value="ECO:0007669"/>
    <property type="project" value="InterPro"/>
</dbReference>
<dbReference type="SUPFAM" id="SSF88713">
    <property type="entry name" value="Glycoside hydrolase/deacetylase"/>
    <property type="match status" value="1"/>
</dbReference>
<evidence type="ECO:0000259" key="5">
    <source>
        <dbReference type="SMART" id="SM00872"/>
    </source>
</evidence>
<dbReference type="GO" id="GO:0006013">
    <property type="term" value="P:mannose metabolic process"/>
    <property type="evidence" value="ECO:0007669"/>
    <property type="project" value="InterPro"/>
</dbReference>
<comment type="similarity">
    <text evidence="1">Belongs to the glycosyl hydrolase 38 family.</text>
</comment>
<gene>
    <name evidence="6" type="ORF">HMPREF0623_0089</name>
</gene>
<proteinExistence type="inferred from homology"/>
<feature type="domain" description="Glycoside hydrolase family 38 central" evidence="5">
    <location>
        <begin position="271"/>
        <end position="349"/>
    </location>
</feature>
<dbReference type="Gene3D" id="1.20.1270.50">
    <property type="entry name" value="Glycoside hydrolase family 38, central domain"/>
    <property type="match status" value="1"/>
</dbReference>
<dbReference type="CDD" id="cd10815">
    <property type="entry name" value="GH38N_AMII_EcMngB_like"/>
    <property type="match status" value="1"/>
</dbReference>
<dbReference type="InterPro" id="IPR037094">
    <property type="entry name" value="Glyco_hydro_38_cen_sf"/>
</dbReference>
<dbReference type="PANTHER" id="PTHR46017:SF2">
    <property type="entry name" value="MANNOSYLGLYCERATE HYDROLASE"/>
    <property type="match status" value="1"/>
</dbReference>
<dbReference type="InterPro" id="IPR000602">
    <property type="entry name" value="Glyco_hydro_38_N"/>
</dbReference>
<dbReference type="Pfam" id="PF09261">
    <property type="entry name" value="Alpha-mann_mid"/>
    <property type="match status" value="1"/>
</dbReference>
<reference evidence="6" key="1">
    <citation type="submission" date="2010-07" db="EMBL/GenBank/DDBJ databases">
        <authorList>
            <person name="Muzny D."/>
            <person name="Qin X."/>
            <person name="Deng J."/>
            <person name="Jiang H."/>
            <person name="Liu Y."/>
            <person name="Qu J."/>
            <person name="Song X.-Z."/>
            <person name="Zhang L."/>
            <person name="Thornton R."/>
            <person name="Coyle M."/>
            <person name="Francisco L."/>
            <person name="Jackson L."/>
            <person name="Javaid M."/>
            <person name="Korchina V."/>
            <person name="Kovar C."/>
            <person name="Mata R."/>
            <person name="Mathew T."/>
            <person name="Ngo R."/>
            <person name="Nguyen L."/>
            <person name="Nguyen N."/>
            <person name="Okwuonu G."/>
            <person name="Ongeri F."/>
            <person name="Pham C."/>
            <person name="Simmons D."/>
            <person name="Wilczek-Boney K."/>
            <person name="Hale W."/>
            <person name="Jakkamsetti A."/>
            <person name="Pham P."/>
            <person name="Ruth R."/>
            <person name="San Lucas F."/>
            <person name="Warren J."/>
            <person name="Zhang J."/>
            <person name="Zhao Z."/>
            <person name="Zhou C."/>
            <person name="Zhu D."/>
            <person name="Lee S."/>
            <person name="Bess C."/>
            <person name="Blankenburg K."/>
            <person name="Forbes L."/>
            <person name="Fu Q."/>
            <person name="Gubbala S."/>
            <person name="Hirani K."/>
            <person name="Jayaseelan J.C."/>
            <person name="Lara F."/>
            <person name="Munidasa M."/>
            <person name="Palculict T."/>
            <person name="Patil S."/>
            <person name="Pu L.-L."/>
            <person name="Saada N."/>
            <person name="Tang L."/>
            <person name="Weissenberger G."/>
            <person name="Zhu Y."/>
            <person name="Hemphill L."/>
            <person name="Shang Y."/>
            <person name="Youmans B."/>
            <person name="Ayvaz T."/>
            <person name="Ross M."/>
            <person name="Santibanez J."/>
            <person name="Aqrawi P."/>
            <person name="Gross S."/>
            <person name="Joshi V."/>
            <person name="Fowler G."/>
            <person name="Nazareth L."/>
            <person name="Reid J."/>
            <person name="Worley K."/>
            <person name="Petrosino J."/>
            <person name="Highlander S."/>
            <person name="Gibbs R."/>
        </authorList>
    </citation>
    <scope>NUCLEOTIDE SEQUENCE [LARGE SCALE GENOMIC DNA]</scope>
    <source>
        <strain evidence="6">DSM 20284</strain>
    </source>
</reference>
<evidence type="ECO:0000256" key="2">
    <source>
        <dbReference type="ARBA" id="ARBA00022723"/>
    </source>
</evidence>
<keyword evidence="3 6" id="KW-0378">Hydrolase</keyword>
<dbReference type="InterPro" id="IPR027291">
    <property type="entry name" value="Glyco_hydro_38_N_sf"/>
</dbReference>
<dbReference type="InterPro" id="IPR028995">
    <property type="entry name" value="Glyco_hydro_57/38_cen_sf"/>
</dbReference>
<keyword evidence="2" id="KW-0479">Metal-binding</keyword>
<dbReference type="SMART" id="SM00872">
    <property type="entry name" value="Alpha-mann_mid"/>
    <property type="match status" value="1"/>
</dbReference>
<comment type="caution">
    <text evidence="6">The sequence shown here is derived from an EMBL/GenBank/DDBJ whole genome shotgun (WGS) entry which is preliminary data.</text>
</comment>
<dbReference type="Gene3D" id="2.70.98.30">
    <property type="entry name" value="Golgi alpha-mannosidase II, domain 4"/>
    <property type="match status" value="1"/>
</dbReference>
<dbReference type="InterPro" id="IPR011682">
    <property type="entry name" value="Glyco_hydro_38_C"/>
</dbReference>
<dbReference type="GO" id="GO:0004559">
    <property type="term" value="F:alpha-mannosidase activity"/>
    <property type="evidence" value="ECO:0007669"/>
    <property type="project" value="InterPro"/>
</dbReference>
<organism evidence="6 7">
    <name type="scientific">Pediococcus acidilactici DSM 20284</name>
    <dbReference type="NCBI Taxonomy" id="862514"/>
    <lineage>
        <taxon>Bacteria</taxon>
        <taxon>Bacillati</taxon>
        <taxon>Bacillota</taxon>
        <taxon>Bacilli</taxon>
        <taxon>Lactobacillales</taxon>
        <taxon>Lactobacillaceae</taxon>
        <taxon>Pediococcus</taxon>
        <taxon>Pediococcus acidilactici group</taxon>
    </lineage>
</organism>
<sequence length="880" mass="100084">MLVLKKVYAVAHTHWDFEWYFSRQEARVQFIFHMDDVFKALAENKLEYYMLDGQMAIVDDYLKTCPEKRATLEKYVKAGRLFVGPWYTQIDEMVTLGESAVRNLRLGLKASRKLGKSTKVGYLPDSFGQSKDMPKIYNGFGIKDAVFWRGLPADQKVRYFYWTSEDGSKVLTANIKNGYYAGVDLVEKDNFKELMQNISTDTNVEDLVLPIGGDQRAVDFNLKKRLKLANRELAGEYEIIESNYPEYFNALEQNGVLPELSGEFIDPSVSKIHRGIYSSRYDLKQIYDELEQLMIYQVEPLSAISRQQGMEVKQGLIDEVWQIIAKGQAHDSSGGSNSDKTNRDIYNRAVEAQQLARSLKDYLLRKLSVSVKNGDDLFLWNPLPMSVDEVRELEVSTTTPSFEIISQDGKIGFDLIEQKQCNAATLRRNPAEMDNEYYYVSRIAMRVQIKATDWTSFRIKEGTAGKEILAASVTNEIQNEKYQIEFENGQLNITDKLNHCTYTNALSFEDGGDEGDTYDYSPAYKDWIINLGFANATITTKAGKQTQIMLLEGTWHVPYDLQERAAKKSNGAITYRIKLQLDQGGDLIKFKMNVNNQVLDHRLRLVMNTGVKAQNTFADTQFGVAQRPVIDPKMDNWQAIGYREEPTALRPMLHFANVHDREKSFSFITAGMREFQAIGDQFDKLAVTLFRGVGFLGRPDLKRRPGDASGLVMKSVATPDSQLMGEQSFQGAIVITHDWDPRQLQCMHLQVSQSGLYYQRQVINRFTTPLQYFAVNELANEVKHRPIVKINNLKVTLSSFQTSVDQTGYELRLYNPTQQTVANPGNLQFTQNVNVSLMDLKGEVQQTVANAVKNYSLPKFKPGEIRTIGLFPIGEIIGGD</sequence>
<dbReference type="Proteomes" id="UP000004470">
    <property type="component" value="Unassembled WGS sequence"/>
</dbReference>
<dbReference type="AlphaFoldDB" id="E0NEM7"/>
<dbReference type="SUPFAM" id="SSF88688">
    <property type="entry name" value="Families 57/38 glycoside transferase middle domain"/>
    <property type="match status" value="1"/>
</dbReference>
<evidence type="ECO:0000256" key="1">
    <source>
        <dbReference type="ARBA" id="ARBA00009792"/>
    </source>
</evidence>
<keyword evidence="7" id="KW-1185">Reference proteome</keyword>
<name>E0NEM7_PEDAC</name>
<dbReference type="eggNOG" id="COG0383">
    <property type="taxonomic scope" value="Bacteria"/>
</dbReference>
<dbReference type="CAZy" id="GH38">
    <property type="family name" value="Glycoside Hydrolase Family 38"/>
</dbReference>
<dbReference type="SUPFAM" id="SSF74650">
    <property type="entry name" value="Galactose mutarotase-like"/>
    <property type="match status" value="1"/>
</dbReference>
<dbReference type="InterPro" id="IPR015341">
    <property type="entry name" value="Glyco_hydro_38_cen"/>
</dbReference>
<dbReference type="InterPro" id="IPR011013">
    <property type="entry name" value="Gal_mutarotase_sf_dom"/>
</dbReference>
<evidence type="ECO:0000256" key="4">
    <source>
        <dbReference type="ARBA" id="ARBA00023295"/>
    </source>
</evidence>
<dbReference type="EMBL" id="AEEG01000002">
    <property type="protein sequence ID" value="EFL96038.1"/>
    <property type="molecule type" value="Genomic_DNA"/>
</dbReference>